<dbReference type="EMBL" id="JAFVMH010000003">
    <property type="protein sequence ID" value="MBO1325220.1"/>
    <property type="molecule type" value="Genomic_DNA"/>
</dbReference>
<feature type="domain" description="FAD-binding FR-type" evidence="2">
    <location>
        <begin position="16"/>
        <end position="139"/>
    </location>
</feature>
<dbReference type="Pfam" id="PF08021">
    <property type="entry name" value="FAD_binding_9"/>
    <property type="match status" value="1"/>
</dbReference>
<name>A0A939HIU4_9PROT</name>
<dbReference type="InterPro" id="IPR039261">
    <property type="entry name" value="FNR_nucleotide-bd"/>
</dbReference>
<reference evidence="3" key="1">
    <citation type="submission" date="2021-03" db="EMBL/GenBank/DDBJ databases">
        <title>The complete genome sequence of Acetobacter sp. TBRC 12339.</title>
        <authorList>
            <person name="Charoenyingcharoen P."/>
            <person name="Yukphan P."/>
        </authorList>
    </citation>
    <scope>NUCLEOTIDE SEQUENCE</scope>
    <source>
        <strain evidence="3">TBRC 12339</strain>
    </source>
</reference>
<dbReference type="PANTHER" id="PTHR30157">
    <property type="entry name" value="FERRIC REDUCTASE, NADPH-DEPENDENT"/>
    <property type="match status" value="1"/>
</dbReference>
<organism evidence="3 4">
    <name type="scientific">Acetobacter garciniae</name>
    <dbReference type="NCBI Taxonomy" id="2817435"/>
    <lineage>
        <taxon>Bacteria</taxon>
        <taxon>Pseudomonadati</taxon>
        <taxon>Pseudomonadota</taxon>
        <taxon>Alphaproteobacteria</taxon>
        <taxon>Acetobacterales</taxon>
        <taxon>Acetobacteraceae</taxon>
        <taxon>Acetobacter</taxon>
    </lineage>
</organism>
<dbReference type="SUPFAM" id="SSF63380">
    <property type="entry name" value="Riboflavin synthase domain-like"/>
    <property type="match status" value="1"/>
</dbReference>
<dbReference type="PANTHER" id="PTHR30157:SF0">
    <property type="entry name" value="NADPH-DEPENDENT FERRIC-CHELATE REDUCTASE"/>
    <property type="match status" value="1"/>
</dbReference>
<proteinExistence type="inferred from homology"/>
<dbReference type="Pfam" id="PF04954">
    <property type="entry name" value="SIP"/>
    <property type="match status" value="1"/>
</dbReference>
<accession>A0A939HIU4</accession>
<keyword evidence="4" id="KW-1185">Reference proteome</keyword>
<dbReference type="InterPro" id="IPR039374">
    <property type="entry name" value="SIP_fam"/>
</dbReference>
<evidence type="ECO:0000256" key="1">
    <source>
        <dbReference type="ARBA" id="ARBA00035644"/>
    </source>
</evidence>
<dbReference type="GO" id="GO:0016491">
    <property type="term" value="F:oxidoreductase activity"/>
    <property type="evidence" value="ECO:0007669"/>
    <property type="project" value="InterPro"/>
</dbReference>
<dbReference type="InterPro" id="IPR017927">
    <property type="entry name" value="FAD-bd_FR_type"/>
</dbReference>
<gene>
    <name evidence="3" type="ORF">J2D77_08680</name>
</gene>
<dbReference type="AlphaFoldDB" id="A0A939HIU4"/>
<dbReference type="CDD" id="cd06193">
    <property type="entry name" value="siderophore_interacting"/>
    <property type="match status" value="1"/>
</dbReference>
<protein>
    <submittedName>
        <fullName evidence="3">Siderophore-interacting protein</fullName>
    </submittedName>
</protein>
<dbReference type="Gene3D" id="3.40.50.80">
    <property type="entry name" value="Nucleotide-binding domain of ferredoxin-NADP reductase (FNR) module"/>
    <property type="match status" value="1"/>
</dbReference>
<evidence type="ECO:0000313" key="4">
    <source>
        <dbReference type="Proteomes" id="UP000664073"/>
    </source>
</evidence>
<evidence type="ECO:0000313" key="3">
    <source>
        <dbReference type="EMBL" id="MBO1325220.1"/>
    </source>
</evidence>
<dbReference type="Proteomes" id="UP000664073">
    <property type="component" value="Unassembled WGS sequence"/>
</dbReference>
<comment type="caution">
    <text evidence="3">The sequence shown here is derived from an EMBL/GenBank/DDBJ whole genome shotgun (WGS) entry which is preliminary data.</text>
</comment>
<comment type="similarity">
    <text evidence="1">Belongs to the SIP oxidoreductase family.</text>
</comment>
<dbReference type="RefSeq" id="WP_207845867.1">
    <property type="nucleotide sequence ID" value="NZ_JAFVMH010000003.1"/>
</dbReference>
<dbReference type="InterPro" id="IPR013113">
    <property type="entry name" value="SIP_FAD-bd"/>
</dbReference>
<dbReference type="InterPro" id="IPR017938">
    <property type="entry name" value="Riboflavin_synthase-like_b-brl"/>
</dbReference>
<dbReference type="PROSITE" id="PS51384">
    <property type="entry name" value="FAD_FR"/>
    <property type="match status" value="1"/>
</dbReference>
<dbReference type="Gene3D" id="2.40.30.10">
    <property type="entry name" value="Translation factors"/>
    <property type="match status" value="1"/>
</dbReference>
<evidence type="ECO:0000259" key="2">
    <source>
        <dbReference type="PROSITE" id="PS51384"/>
    </source>
</evidence>
<sequence>MTSLPRHTAMRVRYPLRLRMIQVARIEPLSPRMRRIIFTGDDLEGFTTGAADDHVKLFFPLPGTDRPVLPAIADGKPVRDPAAPAIMRDYTPRAFNPQTRELAIEFVLHGDGPATSWAAQAQLGQWLGMGGPRGSFLVPDTYAASLLMGDETALPAIARRLEELPAGSKVLALIEVADMAEKRVLDTQADATIQWLPRNGTPAGQSDVLVNTLRQTTLPGSDIHAWVGAEIRTARTLRDCLMVEKGLAREQVRAAGYWREGTPDGGARVEE</sequence>
<dbReference type="InterPro" id="IPR007037">
    <property type="entry name" value="SIP_rossman_dom"/>
</dbReference>